<dbReference type="Proteomes" id="UP001500902">
    <property type="component" value="Unassembled WGS sequence"/>
</dbReference>
<dbReference type="EMBL" id="BAAAZP010000032">
    <property type="protein sequence ID" value="GAA3656305.1"/>
    <property type="molecule type" value="Genomic_DNA"/>
</dbReference>
<reference evidence="2" key="1">
    <citation type="journal article" date="2019" name="Int. J. Syst. Evol. Microbiol.">
        <title>The Global Catalogue of Microorganisms (GCM) 10K type strain sequencing project: providing services to taxonomists for standard genome sequencing and annotation.</title>
        <authorList>
            <consortium name="The Broad Institute Genomics Platform"/>
            <consortium name="The Broad Institute Genome Sequencing Center for Infectious Disease"/>
            <person name="Wu L."/>
            <person name="Ma J."/>
        </authorList>
    </citation>
    <scope>NUCLEOTIDE SEQUENCE [LARGE SCALE GENOMIC DNA]</scope>
    <source>
        <strain evidence="2">JCM 16904</strain>
    </source>
</reference>
<sequence length="763" mass="86359">MVTDRISEDLIRIALDKVEGFTFERFVNAFYASLTGATFVPLGGIKDGGADARDGTLYQDSGRRETYYQASIEVDTEGKIRRTVSRLKEFGRDPRTVIYVTSRVVKYSDRVERDLTDELDVTIVIRDGNYIAAHVNDGESTRGAFREYLQQYTDFLKSVGASGLIASSKHVKSPAVYVFLAHEIERRDGDESLVNAVTDALALWALEGTDPDAGILRTAEEILEIIDGELPSVHSLVAPRLQRRLEMMAKKTYSGGRAVKWYKDPNTFCLPYEVRQRLQEENTADESLRLQVLASMDDRLRANPVEGMGEVGIRQSTEVALRAIQLAFEREGLEFSAFLNSEYQAEYATIMDSVRAALQENGLTGAYGQRVGDGAFLILRGVLYDSREVERNYLRRLSRTYALLFTLNTEPRLIEFFQDMSGDFRLYVGADQIIQALSERYLAESDRVTHTTLLMASRLGAKLILPGPVLEEVVHHLRICDFEYQNHIAKVEPYLTYEIARNAPHIMLRAYLYAKMADGNEGQRKPRSWATFIGQFGTYSDLHKQVAFDEIRQYLQVAYGFHYESTEDLEGLVDLQQVDKLTQHLAEVKRDARLARNDALMALAIYGNRKKRRETSRVSEFGYSTWWLTAETAILKYTRDIVSSNGARYVMRPDFLLNFLTLAPTASQARQAFASVFPSLLGIKLARRMHADAFNKIMDTVAEAVDLDDARKTVVISRAIDKLKSDFARQYIDRGTGRRFTGVDFAVARSAKESTKSELESTD</sequence>
<organism evidence="1 2">
    <name type="scientific">Nonomuraea antimicrobica</name>
    <dbReference type="NCBI Taxonomy" id="561173"/>
    <lineage>
        <taxon>Bacteria</taxon>
        <taxon>Bacillati</taxon>
        <taxon>Actinomycetota</taxon>
        <taxon>Actinomycetes</taxon>
        <taxon>Streptosporangiales</taxon>
        <taxon>Streptosporangiaceae</taxon>
        <taxon>Nonomuraea</taxon>
    </lineage>
</organism>
<evidence type="ECO:0000313" key="1">
    <source>
        <dbReference type="EMBL" id="GAA3656305.1"/>
    </source>
</evidence>
<protein>
    <recommendedName>
        <fullName evidence="3">AIPR protein</fullName>
    </recommendedName>
</protein>
<gene>
    <name evidence="1" type="ORF">GCM10022224_019270</name>
</gene>
<comment type="caution">
    <text evidence="1">The sequence shown here is derived from an EMBL/GenBank/DDBJ whole genome shotgun (WGS) entry which is preliminary data.</text>
</comment>
<name>A0ABP7BD69_9ACTN</name>
<evidence type="ECO:0008006" key="3">
    <source>
        <dbReference type="Google" id="ProtNLM"/>
    </source>
</evidence>
<keyword evidence="2" id="KW-1185">Reference proteome</keyword>
<evidence type="ECO:0000313" key="2">
    <source>
        <dbReference type="Proteomes" id="UP001500902"/>
    </source>
</evidence>
<accession>A0ABP7BD69</accession>
<proteinExistence type="predicted"/>